<keyword evidence="3 6" id="KW-0812">Transmembrane</keyword>
<reference evidence="7" key="1">
    <citation type="submission" date="2018-05" db="EMBL/GenBank/DDBJ databases">
        <authorList>
            <person name="Lanie J.A."/>
            <person name="Ng W.-L."/>
            <person name="Kazmierczak K.M."/>
            <person name="Andrzejewski T.M."/>
            <person name="Davidsen T.M."/>
            <person name="Wayne K.J."/>
            <person name="Tettelin H."/>
            <person name="Glass J.I."/>
            <person name="Rusch D."/>
            <person name="Podicherti R."/>
            <person name="Tsui H.-C.T."/>
            <person name="Winkler M.E."/>
        </authorList>
    </citation>
    <scope>NUCLEOTIDE SEQUENCE</scope>
</reference>
<dbReference type="InterPro" id="IPR000715">
    <property type="entry name" value="Glycosyl_transferase_4"/>
</dbReference>
<evidence type="ECO:0008006" key="8">
    <source>
        <dbReference type="Google" id="ProtNLM"/>
    </source>
</evidence>
<organism evidence="7">
    <name type="scientific">marine metagenome</name>
    <dbReference type="NCBI Taxonomy" id="408172"/>
    <lineage>
        <taxon>unclassified sequences</taxon>
        <taxon>metagenomes</taxon>
        <taxon>ecological metagenomes</taxon>
    </lineage>
</organism>
<dbReference type="EMBL" id="UINC01163281">
    <property type="protein sequence ID" value="SVD63508.1"/>
    <property type="molecule type" value="Genomic_DNA"/>
</dbReference>
<evidence type="ECO:0000256" key="5">
    <source>
        <dbReference type="ARBA" id="ARBA00023136"/>
    </source>
</evidence>
<feature type="transmembrane region" description="Helical" evidence="6">
    <location>
        <begin position="12"/>
        <end position="41"/>
    </location>
</feature>
<evidence type="ECO:0000256" key="2">
    <source>
        <dbReference type="ARBA" id="ARBA00022679"/>
    </source>
</evidence>
<dbReference type="Pfam" id="PF10555">
    <property type="entry name" value="MraY_sig1"/>
    <property type="match status" value="1"/>
</dbReference>
<keyword evidence="2" id="KW-0808">Transferase</keyword>
<evidence type="ECO:0000313" key="7">
    <source>
        <dbReference type="EMBL" id="SVD63508.1"/>
    </source>
</evidence>
<feature type="transmembrane region" description="Helical" evidence="6">
    <location>
        <begin position="134"/>
        <end position="151"/>
    </location>
</feature>
<keyword evidence="5 6" id="KW-0472">Membrane</keyword>
<feature type="transmembrane region" description="Helical" evidence="6">
    <location>
        <begin position="97"/>
        <end position="114"/>
    </location>
</feature>
<sequence length="234" mass="25879">MFYYLFYPLREIFFGFNVFGYISFRAIGAALTALLISFLFGPKIIRTLQSRQIGETIRLDGPESHLKKEGTPTMGGIIVLLAVILPTFLWTKLNDKHILLILLAIIWMGAIGFLDDYLKVVKKYSKGLIAKYKMAGQISLGLVIGCLLIYYPDSTKFATSISIPFLANGMMDISWFYVPLVILVITGTSNAVNLTDGLDGLATGLVAISTLVFGAIAYATGRLDYSDYLNIIYL</sequence>
<feature type="transmembrane region" description="Helical" evidence="6">
    <location>
        <begin position="198"/>
        <end position="219"/>
    </location>
</feature>
<comment type="subcellular location">
    <subcellularLocation>
        <location evidence="1">Membrane</location>
        <topology evidence="1">Multi-pass membrane protein</topology>
    </subcellularLocation>
</comment>
<evidence type="ECO:0000256" key="6">
    <source>
        <dbReference type="SAM" id="Phobius"/>
    </source>
</evidence>
<dbReference type="PROSITE" id="PS01347">
    <property type="entry name" value="MRAY_1"/>
    <property type="match status" value="1"/>
</dbReference>
<dbReference type="PROSITE" id="PS01348">
    <property type="entry name" value="MRAY_2"/>
    <property type="match status" value="1"/>
</dbReference>
<dbReference type="GO" id="GO:0005886">
    <property type="term" value="C:plasma membrane"/>
    <property type="evidence" value="ECO:0007669"/>
    <property type="project" value="TreeGrafter"/>
</dbReference>
<dbReference type="PANTHER" id="PTHR22926:SF5">
    <property type="entry name" value="PHOSPHO-N-ACETYLMURAMOYL-PENTAPEPTIDE-TRANSFERASE HOMOLOG"/>
    <property type="match status" value="1"/>
</dbReference>
<keyword evidence="4 6" id="KW-1133">Transmembrane helix</keyword>
<evidence type="ECO:0000256" key="4">
    <source>
        <dbReference type="ARBA" id="ARBA00022989"/>
    </source>
</evidence>
<dbReference type="GO" id="GO:0044038">
    <property type="term" value="P:cell wall macromolecule biosynthetic process"/>
    <property type="evidence" value="ECO:0007669"/>
    <property type="project" value="TreeGrafter"/>
</dbReference>
<proteinExistence type="predicted"/>
<evidence type="ECO:0000256" key="1">
    <source>
        <dbReference type="ARBA" id="ARBA00004141"/>
    </source>
</evidence>
<dbReference type="InterPro" id="IPR018480">
    <property type="entry name" value="PNAcMuramoyl-5peptid_Trfase_CS"/>
</dbReference>
<evidence type="ECO:0000256" key="3">
    <source>
        <dbReference type="ARBA" id="ARBA00022692"/>
    </source>
</evidence>
<gene>
    <name evidence="7" type="ORF">METZ01_LOCUS416362</name>
</gene>
<dbReference type="AlphaFoldDB" id="A0A382WZ57"/>
<name>A0A382WZ57_9ZZZZ</name>
<dbReference type="GO" id="GO:0071555">
    <property type="term" value="P:cell wall organization"/>
    <property type="evidence" value="ECO:0007669"/>
    <property type="project" value="TreeGrafter"/>
</dbReference>
<feature type="transmembrane region" description="Helical" evidence="6">
    <location>
        <begin position="163"/>
        <end position="186"/>
    </location>
</feature>
<protein>
    <recommendedName>
        <fullName evidence="8">Phospho-N-acetylmuramoyl-pentapeptide-transferase</fullName>
    </recommendedName>
</protein>
<dbReference type="PANTHER" id="PTHR22926">
    <property type="entry name" value="PHOSPHO-N-ACETYLMURAMOYL-PENTAPEPTIDE-TRANSFERASE"/>
    <property type="match status" value="1"/>
</dbReference>
<dbReference type="Pfam" id="PF00953">
    <property type="entry name" value="Glycos_transf_4"/>
    <property type="match status" value="1"/>
</dbReference>
<feature type="transmembrane region" description="Helical" evidence="6">
    <location>
        <begin position="73"/>
        <end position="91"/>
    </location>
</feature>
<dbReference type="GO" id="GO:0016780">
    <property type="term" value="F:phosphotransferase activity, for other substituted phosphate groups"/>
    <property type="evidence" value="ECO:0007669"/>
    <property type="project" value="InterPro"/>
</dbReference>
<feature type="non-terminal residue" evidence="7">
    <location>
        <position position="234"/>
    </location>
</feature>
<accession>A0A382WZ57</accession>